<organism evidence="2 3">
    <name type="scientific">Chloroherpeton thalassium (strain ATCC 35110 / GB-78)</name>
    <dbReference type="NCBI Taxonomy" id="517418"/>
    <lineage>
        <taxon>Bacteria</taxon>
        <taxon>Pseudomonadati</taxon>
        <taxon>Chlorobiota</taxon>
        <taxon>Chlorobiia</taxon>
        <taxon>Chlorobiales</taxon>
        <taxon>Chloroherpetonaceae</taxon>
        <taxon>Chloroherpeton</taxon>
    </lineage>
</organism>
<sequence>MSEQQKTSYQDEFSEETAQNPQKMDLLEQVTATPLYGAVEQLAKEASEYIRKNPLKASLISLGAGLVVGLLLNRKK</sequence>
<keyword evidence="3" id="KW-1185">Reference proteome</keyword>
<name>B3QXT1_CHLT3</name>
<dbReference type="RefSeq" id="WP_012501078.1">
    <property type="nucleotide sequence ID" value="NC_011026.1"/>
</dbReference>
<dbReference type="AlphaFoldDB" id="B3QXT1"/>
<evidence type="ECO:0000256" key="1">
    <source>
        <dbReference type="SAM" id="MobiDB-lite"/>
    </source>
</evidence>
<gene>
    <name evidence="2" type="ordered locus">Ctha_2547</name>
</gene>
<evidence type="ECO:0008006" key="4">
    <source>
        <dbReference type="Google" id="ProtNLM"/>
    </source>
</evidence>
<accession>B3QXT1</accession>
<evidence type="ECO:0000313" key="2">
    <source>
        <dbReference type="EMBL" id="ACF14996.1"/>
    </source>
</evidence>
<dbReference type="EMBL" id="CP001100">
    <property type="protein sequence ID" value="ACF14996.1"/>
    <property type="molecule type" value="Genomic_DNA"/>
</dbReference>
<proteinExistence type="predicted"/>
<dbReference type="HOGENOM" id="CLU_2647931_0_0_10"/>
<dbReference type="Proteomes" id="UP000001208">
    <property type="component" value="Chromosome"/>
</dbReference>
<dbReference type="STRING" id="517418.Ctha_2547"/>
<feature type="region of interest" description="Disordered" evidence="1">
    <location>
        <begin position="1"/>
        <end position="25"/>
    </location>
</feature>
<feature type="compositionally biased region" description="Polar residues" evidence="1">
    <location>
        <begin position="1"/>
        <end position="22"/>
    </location>
</feature>
<dbReference type="KEGG" id="cts:Ctha_2547"/>
<protein>
    <recommendedName>
        <fullName evidence="4">DUF883 domain-containing protein</fullName>
    </recommendedName>
</protein>
<evidence type="ECO:0000313" key="3">
    <source>
        <dbReference type="Proteomes" id="UP000001208"/>
    </source>
</evidence>
<reference evidence="2 3" key="1">
    <citation type="submission" date="2008-06" db="EMBL/GenBank/DDBJ databases">
        <title>Complete sequence of Chloroherpeton thalassium ATCC 35110.</title>
        <authorList>
            <consortium name="US DOE Joint Genome Institute"/>
            <person name="Lucas S."/>
            <person name="Copeland A."/>
            <person name="Lapidus A."/>
            <person name="Glavina del Rio T."/>
            <person name="Dalin E."/>
            <person name="Tice H."/>
            <person name="Bruce D."/>
            <person name="Goodwin L."/>
            <person name="Pitluck S."/>
            <person name="Schmutz J."/>
            <person name="Larimer F."/>
            <person name="Land M."/>
            <person name="Hauser L."/>
            <person name="Kyrpides N."/>
            <person name="Mikhailova N."/>
            <person name="Liu Z."/>
            <person name="Li T."/>
            <person name="Zhao F."/>
            <person name="Overmann J."/>
            <person name="Bryant D.A."/>
            <person name="Richardson P."/>
        </authorList>
    </citation>
    <scope>NUCLEOTIDE SEQUENCE [LARGE SCALE GENOMIC DNA]</scope>
    <source>
        <strain evidence="3">ATCC 35110 / GB-78</strain>
    </source>
</reference>